<dbReference type="AlphaFoldDB" id="A0A1W6LFJ1"/>
<name>A0A1W6LFJ1_9BURK</name>
<protein>
    <submittedName>
        <fullName evidence="1">Uncharacterized protein</fullName>
    </submittedName>
</protein>
<dbReference type="EMBL" id="CP015118">
    <property type="protein sequence ID" value="ARN22986.1"/>
    <property type="molecule type" value="Genomic_DNA"/>
</dbReference>
<dbReference type="OrthoDB" id="9152511at2"/>
<evidence type="ECO:0000313" key="2">
    <source>
        <dbReference type="Proteomes" id="UP000193427"/>
    </source>
</evidence>
<accession>A0A1W6LFJ1</accession>
<sequence length="134" mass="14802">MNFPPRALVLAAALIAGTPAFAMTETEAAANVMYFAFATQEGELCEKLGYPGRATFRAWEQENAGVFVASMRRVEDHAAEALKISRDEARQTSAALFDRLKGRYDREFAPDVSARSCGRFGETLRLYASKLVRS</sequence>
<dbReference type="STRING" id="946333.A4W93_25435"/>
<organism evidence="1 2">
    <name type="scientific">Piscinibacter gummiphilus</name>
    <dbReference type="NCBI Taxonomy" id="946333"/>
    <lineage>
        <taxon>Bacteria</taxon>
        <taxon>Pseudomonadati</taxon>
        <taxon>Pseudomonadota</taxon>
        <taxon>Betaproteobacteria</taxon>
        <taxon>Burkholderiales</taxon>
        <taxon>Sphaerotilaceae</taxon>
        <taxon>Piscinibacter</taxon>
    </lineage>
</organism>
<proteinExistence type="predicted"/>
<dbReference type="Proteomes" id="UP000193427">
    <property type="component" value="Chromosome"/>
</dbReference>
<dbReference type="RefSeq" id="WP_085753298.1">
    <property type="nucleotide sequence ID" value="NZ_BSPR01000015.1"/>
</dbReference>
<dbReference type="KEGG" id="rgu:A4W93_25435"/>
<gene>
    <name evidence="1" type="ORF">A4W93_25435</name>
</gene>
<keyword evidence="2" id="KW-1185">Reference proteome</keyword>
<evidence type="ECO:0000313" key="1">
    <source>
        <dbReference type="EMBL" id="ARN22986.1"/>
    </source>
</evidence>
<reference evidence="1 2" key="1">
    <citation type="submission" date="2016-04" db="EMBL/GenBank/DDBJ databases">
        <title>Complete genome sequence of natural rubber-degrading, novel Gram-negative bacterium, Rhizobacter gummiphilus strain NS21.</title>
        <authorList>
            <person name="Tabata M."/>
            <person name="Kasai D."/>
            <person name="Fukuda M."/>
        </authorList>
    </citation>
    <scope>NUCLEOTIDE SEQUENCE [LARGE SCALE GENOMIC DNA]</scope>
    <source>
        <strain evidence="1 2">NS21</strain>
    </source>
</reference>